<dbReference type="EMBL" id="JAAXKX010000001">
    <property type="protein sequence ID" value="NKN31674.1"/>
    <property type="molecule type" value="Genomic_DNA"/>
</dbReference>
<evidence type="ECO:0008006" key="4">
    <source>
        <dbReference type="Google" id="ProtNLM"/>
    </source>
</evidence>
<keyword evidence="3" id="KW-1185">Reference proteome</keyword>
<dbReference type="Proteomes" id="UP000740754">
    <property type="component" value="Unassembled WGS sequence"/>
</dbReference>
<protein>
    <recommendedName>
        <fullName evidence="4">Secreted protein</fullName>
    </recommendedName>
</protein>
<accession>A0ABX1I2R7</accession>
<feature type="chain" id="PRO_5047111492" description="Secreted protein" evidence="1">
    <location>
        <begin position="21"/>
        <end position="163"/>
    </location>
</feature>
<dbReference type="RefSeq" id="WP_168665440.1">
    <property type="nucleotide sequence ID" value="NZ_JAAXKX010000001.1"/>
</dbReference>
<evidence type="ECO:0000256" key="1">
    <source>
        <dbReference type="SAM" id="SignalP"/>
    </source>
</evidence>
<name>A0ABX1I2R7_9GAMM</name>
<keyword evidence="1" id="KW-0732">Signal</keyword>
<comment type="caution">
    <text evidence="2">The sequence shown here is derived from an EMBL/GenBank/DDBJ whole genome shotgun (WGS) entry which is preliminary data.</text>
</comment>
<sequence>MSRWVLPLLATLAWSVASVASDWRASLDSGGEVRVESDTRRAWVEDGTGGRRPLWDGVHRLEDGSVVIVRDGTVVPSAPMLQQWSAGKRPAREAPPQVPAECDALVEQVCGPAVHCLRSEACRLALELRALAQDEARVEATAPAGRAQCREALANALFGPCDD</sequence>
<proteinExistence type="predicted"/>
<organism evidence="2 3">
    <name type="scientific">Marichromatium bheemlicum</name>
    <dbReference type="NCBI Taxonomy" id="365339"/>
    <lineage>
        <taxon>Bacteria</taxon>
        <taxon>Pseudomonadati</taxon>
        <taxon>Pseudomonadota</taxon>
        <taxon>Gammaproteobacteria</taxon>
        <taxon>Chromatiales</taxon>
        <taxon>Chromatiaceae</taxon>
        <taxon>Marichromatium</taxon>
    </lineage>
</organism>
<feature type="signal peptide" evidence="1">
    <location>
        <begin position="1"/>
        <end position="20"/>
    </location>
</feature>
<evidence type="ECO:0000313" key="2">
    <source>
        <dbReference type="EMBL" id="NKN31674.1"/>
    </source>
</evidence>
<gene>
    <name evidence="2" type="ORF">HF203_00340</name>
</gene>
<evidence type="ECO:0000313" key="3">
    <source>
        <dbReference type="Proteomes" id="UP000740754"/>
    </source>
</evidence>
<reference evidence="2 3" key="1">
    <citation type="submission" date="2020-04" db="EMBL/GenBank/DDBJ databases">
        <title>Draft Whole-Genome sequence of Marichromatium bheemlicum DSM 18632, type strain.</title>
        <authorList>
            <person name="Kyndt J.A."/>
            <person name="Meyer T.E."/>
        </authorList>
    </citation>
    <scope>NUCLEOTIDE SEQUENCE [LARGE SCALE GENOMIC DNA]</scope>
    <source>
        <strain evidence="2 3">DSM 18632</strain>
    </source>
</reference>